<evidence type="ECO:0000313" key="3">
    <source>
        <dbReference type="Proteomes" id="UP000334340"/>
    </source>
</evidence>
<keyword evidence="3" id="KW-1185">Reference proteome</keyword>
<sequence length="225" mass="24310">MLRPLRLLNLLLSLVAALIGVALAKTWVAPVAPVLNPVVTKSLQETEALAYNSVARPPLTQFEVLLEKNPFKQPPPRPVRSSGPPPPPPIPLPSLVGTMLVDHERKAILNDRGKANIYAIGQQVAGGVIAEIKEDRIIFKRGDTTQEIMLKAAITSATATATPSPAPAAPQAAPAAPPQVESPPVGPAGAADTDELQRRREEQKERRRQILEQRKAARQNMRRSD</sequence>
<feature type="region of interest" description="Disordered" evidence="1">
    <location>
        <begin position="160"/>
        <end position="225"/>
    </location>
</feature>
<evidence type="ECO:0008006" key="4">
    <source>
        <dbReference type="Google" id="ProtNLM"/>
    </source>
</evidence>
<proteinExistence type="predicted"/>
<dbReference type="Gene3D" id="2.30.30.830">
    <property type="match status" value="1"/>
</dbReference>
<evidence type="ECO:0000313" key="2">
    <source>
        <dbReference type="EMBL" id="VUZ85526.1"/>
    </source>
</evidence>
<organism evidence="2 3">
    <name type="scientific">Candidatus Methylomirabilis lanthanidiphila</name>
    <dbReference type="NCBI Taxonomy" id="2211376"/>
    <lineage>
        <taxon>Bacteria</taxon>
        <taxon>Candidatus Methylomirabilota</taxon>
        <taxon>Candidatus Methylomirabilia</taxon>
        <taxon>Candidatus Methylomirabilales</taxon>
        <taxon>Candidatus Methylomirabilaceae</taxon>
        <taxon>Candidatus Methylomirabilis</taxon>
    </lineage>
</organism>
<reference evidence="2 3" key="1">
    <citation type="submission" date="2019-07" db="EMBL/GenBank/DDBJ databases">
        <authorList>
            <person name="Cremers G."/>
        </authorList>
    </citation>
    <scope>NUCLEOTIDE SEQUENCE [LARGE SCALE GENOMIC DNA]</scope>
</reference>
<protein>
    <recommendedName>
        <fullName evidence="4">Type II secretion system protein GspC N-terminal domain-containing protein</fullName>
    </recommendedName>
</protein>
<dbReference type="AlphaFoldDB" id="A0A564ZK76"/>
<feature type="compositionally biased region" description="Low complexity" evidence="1">
    <location>
        <begin position="160"/>
        <end position="174"/>
    </location>
</feature>
<feature type="compositionally biased region" description="Basic residues" evidence="1">
    <location>
        <begin position="216"/>
        <end position="225"/>
    </location>
</feature>
<dbReference type="Proteomes" id="UP000334340">
    <property type="component" value="Unassembled WGS sequence"/>
</dbReference>
<dbReference type="EMBL" id="CABIKM010000026">
    <property type="protein sequence ID" value="VUZ85526.1"/>
    <property type="molecule type" value="Genomic_DNA"/>
</dbReference>
<accession>A0A564ZK76</accession>
<feature type="compositionally biased region" description="Pro residues" evidence="1">
    <location>
        <begin position="175"/>
        <end position="186"/>
    </location>
</feature>
<evidence type="ECO:0000256" key="1">
    <source>
        <dbReference type="SAM" id="MobiDB-lite"/>
    </source>
</evidence>
<name>A0A564ZK76_9BACT</name>
<feature type="compositionally biased region" description="Pro residues" evidence="1">
    <location>
        <begin position="72"/>
        <end position="92"/>
    </location>
</feature>
<feature type="region of interest" description="Disordered" evidence="1">
    <location>
        <begin position="70"/>
        <end position="92"/>
    </location>
</feature>
<feature type="compositionally biased region" description="Basic and acidic residues" evidence="1">
    <location>
        <begin position="195"/>
        <end position="215"/>
    </location>
</feature>
<gene>
    <name evidence="2" type="ORF">MELA_01911</name>
</gene>